<dbReference type="InterPro" id="IPR050087">
    <property type="entry name" value="AON_synthase_class-II"/>
</dbReference>
<comment type="cofactor">
    <cofactor evidence="1">
        <name>pyridoxal 5'-phosphate</name>
        <dbReference type="ChEBI" id="CHEBI:597326"/>
    </cofactor>
</comment>
<dbReference type="Gene3D" id="3.90.1150.10">
    <property type="entry name" value="Aspartate Aminotransferase, domain 1"/>
    <property type="match status" value="1"/>
</dbReference>
<dbReference type="OrthoDB" id="9807157at2"/>
<comment type="caution">
    <text evidence="6">The sequence shown here is derived from an EMBL/GenBank/DDBJ whole genome shotgun (WGS) entry which is preliminary data.</text>
</comment>
<protein>
    <submittedName>
        <fullName evidence="6">8-amino-7-oxononanoate synthase</fullName>
    </submittedName>
</protein>
<keyword evidence="7" id="KW-1185">Reference proteome</keyword>
<dbReference type="GO" id="GO:0030170">
    <property type="term" value="F:pyridoxal phosphate binding"/>
    <property type="evidence" value="ECO:0007669"/>
    <property type="project" value="InterPro"/>
</dbReference>
<dbReference type="RefSeq" id="WP_106143581.1">
    <property type="nucleotide sequence ID" value="NZ_PVYX01000001.1"/>
</dbReference>
<evidence type="ECO:0000313" key="6">
    <source>
        <dbReference type="EMBL" id="PRX56627.1"/>
    </source>
</evidence>
<accession>A0A2T0MGB2</accession>
<keyword evidence="4" id="KW-0663">Pyridoxal phosphate</keyword>
<evidence type="ECO:0000256" key="3">
    <source>
        <dbReference type="ARBA" id="ARBA00022679"/>
    </source>
</evidence>
<evidence type="ECO:0000256" key="1">
    <source>
        <dbReference type="ARBA" id="ARBA00001933"/>
    </source>
</evidence>
<evidence type="ECO:0000259" key="5">
    <source>
        <dbReference type="Pfam" id="PF00155"/>
    </source>
</evidence>
<reference evidence="6 7" key="1">
    <citation type="submission" date="2018-03" db="EMBL/GenBank/DDBJ databases">
        <title>Genomic Encyclopedia of Archaeal and Bacterial Type Strains, Phase II (KMG-II): from individual species to whole genera.</title>
        <authorList>
            <person name="Goeker M."/>
        </authorList>
    </citation>
    <scope>NUCLEOTIDE SEQUENCE [LARGE SCALE GENOMIC DNA]</scope>
    <source>
        <strain evidence="6 7">DSM 25027</strain>
    </source>
</reference>
<feature type="domain" description="Aminotransferase class I/classII large" evidence="5">
    <location>
        <begin position="29"/>
        <end position="379"/>
    </location>
</feature>
<dbReference type="InterPro" id="IPR015424">
    <property type="entry name" value="PyrdxlP-dep_Trfase"/>
</dbReference>
<gene>
    <name evidence="6" type="ORF">CLV81_0624</name>
</gene>
<dbReference type="Gene3D" id="3.40.640.10">
    <property type="entry name" value="Type I PLP-dependent aspartate aminotransferase-like (Major domain)"/>
    <property type="match status" value="1"/>
</dbReference>
<evidence type="ECO:0000256" key="4">
    <source>
        <dbReference type="ARBA" id="ARBA00022898"/>
    </source>
</evidence>
<dbReference type="GO" id="GO:0016740">
    <property type="term" value="F:transferase activity"/>
    <property type="evidence" value="ECO:0007669"/>
    <property type="project" value="UniProtKB-KW"/>
</dbReference>
<dbReference type="PANTHER" id="PTHR13693:SF77">
    <property type="entry name" value="8-AMINO-7-OXONONANOATE SYNTHASE"/>
    <property type="match status" value="1"/>
</dbReference>
<dbReference type="Pfam" id="PF00155">
    <property type="entry name" value="Aminotran_1_2"/>
    <property type="match status" value="1"/>
</dbReference>
<evidence type="ECO:0000256" key="2">
    <source>
        <dbReference type="ARBA" id="ARBA00010008"/>
    </source>
</evidence>
<dbReference type="InterPro" id="IPR004839">
    <property type="entry name" value="Aminotransferase_I/II_large"/>
</dbReference>
<organism evidence="6 7">
    <name type="scientific">Flagellimonas meridianipacifica</name>
    <dbReference type="NCBI Taxonomy" id="1080225"/>
    <lineage>
        <taxon>Bacteria</taxon>
        <taxon>Pseudomonadati</taxon>
        <taxon>Bacteroidota</taxon>
        <taxon>Flavobacteriia</taxon>
        <taxon>Flavobacteriales</taxon>
        <taxon>Flavobacteriaceae</taxon>
        <taxon>Flagellimonas</taxon>
    </lineage>
</organism>
<sequence length="383" mass="43326">MPNFPKKLEKRLQKRKTENAFRELPKKQNLVDFSSNDYLGLAQCDWIISKAESVLESRQIRQHAATGSRLLTGNHQLYDEFEAYLSKHYTTETALVFNSGYDANIGLLSSVPQRGDLILYDELIHASIREGISMSYAKSYKFAHNDLESLKNKIGVLFGAQPKSKENEVYVVTESVFSMDGDSPDLKALVDFCSGQGFHLIVDEAHAIGVFGKGLVDRVETTNEVFARIITFGKALGSHGAAVLGGKHLKEYLVNFARSLIYTTAMSPHALAILLASYSFLEKEGLKRQEQLHSNIDFFKQEINRFNLENRFLDSNSAIHCMLVPGNQKVKELSQVLRNEGYDVKPILSPTVKFGEERLRFCLHSYNTKQEIENVLKTIREHI</sequence>
<dbReference type="EMBL" id="PVYX01000001">
    <property type="protein sequence ID" value="PRX56627.1"/>
    <property type="molecule type" value="Genomic_DNA"/>
</dbReference>
<evidence type="ECO:0000313" key="7">
    <source>
        <dbReference type="Proteomes" id="UP000237640"/>
    </source>
</evidence>
<dbReference type="InterPro" id="IPR015421">
    <property type="entry name" value="PyrdxlP-dep_Trfase_major"/>
</dbReference>
<keyword evidence="3" id="KW-0808">Transferase</keyword>
<proteinExistence type="inferred from homology"/>
<name>A0A2T0MGB2_9FLAO</name>
<dbReference type="AlphaFoldDB" id="A0A2T0MGB2"/>
<dbReference type="GO" id="GO:0009102">
    <property type="term" value="P:biotin biosynthetic process"/>
    <property type="evidence" value="ECO:0007669"/>
    <property type="project" value="TreeGrafter"/>
</dbReference>
<dbReference type="PANTHER" id="PTHR13693">
    <property type="entry name" value="CLASS II AMINOTRANSFERASE/8-AMINO-7-OXONONANOATE SYNTHASE"/>
    <property type="match status" value="1"/>
</dbReference>
<dbReference type="SUPFAM" id="SSF53383">
    <property type="entry name" value="PLP-dependent transferases"/>
    <property type="match status" value="1"/>
</dbReference>
<dbReference type="InterPro" id="IPR015422">
    <property type="entry name" value="PyrdxlP-dep_Trfase_small"/>
</dbReference>
<dbReference type="Proteomes" id="UP000237640">
    <property type="component" value="Unassembled WGS sequence"/>
</dbReference>
<comment type="similarity">
    <text evidence="2">Belongs to the class-II pyridoxal-phosphate-dependent aminotransferase family. BioF subfamily.</text>
</comment>